<dbReference type="RefSeq" id="WP_060668166.1">
    <property type="nucleotide sequence ID" value="NZ_JAHHXM010000004.1"/>
</dbReference>
<evidence type="ECO:0000313" key="3">
    <source>
        <dbReference type="EMBL" id="KPH76171.1"/>
    </source>
</evidence>
<reference evidence="3 4" key="1">
    <citation type="submission" date="2015-07" db="EMBL/GenBank/DDBJ databases">
        <title>High-quality draft genome sequence of Oceanobacillus caeni HM6, a bacillus isolated from a human feces.</title>
        <authorList>
            <person name="Kumar J."/>
            <person name="Verma M.K."/>
            <person name="Pandey R."/>
            <person name="Bhambi M."/>
            <person name="Chauhan N."/>
        </authorList>
    </citation>
    <scope>NUCLEOTIDE SEQUENCE [LARGE SCALE GENOMIC DNA]</scope>
    <source>
        <strain evidence="3 4">HM6</strain>
    </source>
</reference>
<keyword evidence="1" id="KW-0812">Transmembrane</keyword>
<dbReference type="PANTHER" id="PTHR30032:SF4">
    <property type="entry name" value="AMIDASE ENHANCER"/>
    <property type="match status" value="1"/>
</dbReference>
<dbReference type="InterPro" id="IPR013486">
    <property type="entry name" value="SpoIID/LytB"/>
</dbReference>
<sequence>MKGHNYSYKPVKKKKKNLSVVKQLKKKQSSHHFTKKNKLNKVTQLHSVYQSKWTSKKWRLPTILTLSVLIMFILVIPTIVVLPFGSSEQEGTVVGAKEMKEETVETASSPFTVKVKRTATEKVENIPLEDYIAGVIAAEMPAEFELEALKAQALAARTYTVNHLLHGEKNEEYDVTDTVEHQVYKSDDELLKQWGSEYSEKMNKIKEAVNATKGKILTYKEAPITAAFFSTSNGYTENSEDYWDNELPYLRSVKSPWDKESPKYLNQDTFTIQEVETALGITLPKDKPAYIEESRTESGRVKEIGIEGNSFSGREVREKLNLKSSDFKIKQNNGHFVFTTEGFGHGIGMSQYGANFMAKEGKTYEDIVHHYYKDVKISTVNETAPTLVSK</sequence>
<keyword evidence="1" id="KW-0472">Membrane</keyword>
<feature type="domain" description="Sporulation stage II protein D amidase enhancer LytB N-terminal" evidence="2">
    <location>
        <begin position="118"/>
        <end position="219"/>
    </location>
</feature>
<dbReference type="PANTHER" id="PTHR30032">
    <property type="entry name" value="N-ACETYLMURAMOYL-L-ALANINE AMIDASE-RELATED"/>
    <property type="match status" value="1"/>
</dbReference>
<feature type="transmembrane region" description="Helical" evidence="1">
    <location>
        <begin position="60"/>
        <end position="84"/>
    </location>
</feature>
<dbReference type="InterPro" id="IPR051922">
    <property type="entry name" value="Bact_Sporulation_Assoc"/>
</dbReference>
<evidence type="ECO:0000313" key="4">
    <source>
        <dbReference type="Proteomes" id="UP000037854"/>
    </source>
</evidence>
<protein>
    <submittedName>
        <fullName evidence="3">Stage II sporulation protein D</fullName>
    </submittedName>
</protein>
<evidence type="ECO:0000256" key="1">
    <source>
        <dbReference type="SAM" id="Phobius"/>
    </source>
</evidence>
<proteinExistence type="predicted"/>
<dbReference type="InterPro" id="IPR014225">
    <property type="entry name" value="Spore_II_D_firmicutes"/>
</dbReference>
<gene>
    <name evidence="3" type="ORF">AFL42_06760</name>
</gene>
<keyword evidence="4" id="KW-1185">Reference proteome</keyword>
<name>A0ABR5MK95_9BACI</name>
<accession>A0ABR5MK95</accession>
<dbReference type="EMBL" id="LGTK01000017">
    <property type="protein sequence ID" value="KPH76171.1"/>
    <property type="molecule type" value="Genomic_DNA"/>
</dbReference>
<comment type="caution">
    <text evidence="3">The sequence shown here is derived from an EMBL/GenBank/DDBJ whole genome shotgun (WGS) entry which is preliminary data.</text>
</comment>
<dbReference type="Pfam" id="PF08486">
    <property type="entry name" value="SpoIID"/>
    <property type="match status" value="1"/>
</dbReference>
<evidence type="ECO:0000259" key="2">
    <source>
        <dbReference type="Pfam" id="PF08486"/>
    </source>
</evidence>
<dbReference type="NCBIfam" id="TIGR02669">
    <property type="entry name" value="SpoIID_LytB"/>
    <property type="match status" value="1"/>
</dbReference>
<keyword evidence="1" id="KW-1133">Transmembrane helix</keyword>
<dbReference type="InterPro" id="IPR013693">
    <property type="entry name" value="SpoIID/LytB_N"/>
</dbReference>
<dbReference type="NCBIfam" id="TIGR02870">
    <property type="entry name" value="spore_II_D"/>
    <property type="match status" value="1"/>
</dbReference>
<organism evidence="3 4">
    <name type="scientific">Oceanobacillus caeni</name>
    <dbReference type="NCBI Taxonomy" id="405946"/>
    <lineage>
        <taxon>Bacteria</taxon>
        <taxon>Bacillati</taxon>
        <taxon>Bacillota</taxon>
        <taxon>Bacilli</taxon>
        <taxon>Bacillales</taxon>
        <taxon>Bacillaceae</taxon>
        <taxon>Oceanobacillus</taxon>
    </lineage>
</organism>
<dbReference type="Proteomes" id="UP000037854">
    <property type="component" value="Unassembled WGS sequence"/>
</dbReference>